<feature type="domain" description="Endonuclease GajA/Old nuclease/RecF-like AAA" evidence="1">
    <location>
        <begin position="2"/>
        <end position="367"/>
    </location>
</feature>
<evidence type="ECO:0000259" key="1">
    <source>
        <dbReference type="Pfam" id="PF13175"/>
    </source>
</evidence>
<organism evidence="2 3">
    <name type="scientific">Microcystis panniformis FACHB-1757</name>
    <dbReference type="NCBI Taxonomy" id="1638788"/>
    <lineage>
        <taxon>Bacteria</taxon>
        <taxon>Bacillati</taxon>
        <taxon>Cyanobacteriota</taxon>
        <taxon>Cyanophyceae</taxon>
        <taxon>Oscillatoriophycideae</taxon>
        <taxon>Chroococcales</taxon>
        <taxon>Microcystaceae</taxon>
        <taxon>Microcystis</taxon>
    </lineage>
</organism>
<reference evidence="2 3" key="1">
    <citation type="journal article" date="2016" name="Stand. Genomic Sci.">
        <title>Complete genome sequence and genomic characterization of Microcystis panniformis FACHB 1757 by third-generation sequencing.</title>
        <authorList>
            <person name="Zhang J.Y."/>
            <person name="Guan R."/>
            <person name="Zhang H.J."/>
            <person name="Li H."/>
            <person name="Xiao P."/>
            <person name="Yu G.L."/>
            <person name="Du L."/>
            <person name="Cao D.M."/>
            <person name="Zhu B.C."/>
            <person name="Li R.H."/>
            <person name="Lu Z.H."/>
        </authorList>
    </citation>
    <scope>NUCLEOTIDE SEQUENCE [LARGE SCALE GENOMIC DNA]</scope>
    <source>
        <strain evidence="2 3">FACHB-1757</strain>
    </source>
</reference>
<dbReference type="Gene3D" id="3.40.50.300">
    <property type="entry name" value="P-loop containing nucleotide triphosphate hydrolases"/>
    <property type="match status" value="1"/>
</dbReference>
<dbReference type="InterPro" id="IPR027417">
    <property type="entry name" value="P-loop_NTPase"/>
</dbReference>
<dbReference type="PANTHER" id="PTHR43581:SF4">
    <property type="entry name" value="ATP_GTP PHOSPHATASE"/>
    <property type="match status" value="1"/>
</dbReference>
<proteinExistence type="predicted"/>
<dbReference type="RefSeq" id="WP_052276705.1">
    <property type="nucleotide sequence ID" value="NZ_CP011339.1"/>
</dbReference>
<accession>A0A0K1S248</accession>
<dbReference type="PANTHER" id="PTHR43581">
    <property type="entry name" value="ATP/GTP PHOSPHATASE"/>
    <property type="match status" value="1"/>
</dbReference>
<dbReference type="CDD" id="cd00267">
    <property type="entry name" value="ABC_ATPase"/>
    <property type="match status" value="1"/>
</dbReference>
<protein>
    <recommendedName>
        <fullName evidence="1">Endonuclease GajA/Old nuclease/RecF-like AAA domain-containing protein</fullName>
    </recommendedName>
</protein>
<dbReference type="KEGG" id="mpk:VL20_3094"/>
<sequence length="462" mass="53532">MKVKIKNLGILKQAEFSLGDFTIICGGNNTGKTYATYALFGFLDTWRRLLTWPTFGLKEKINQLLSDGVISLDLQEYVQQCEIILTTGCQRYIRQIPEVFAANEERFKNVDFQIELNFDNIQFQNKYERKISTATWEIISISKPEDEPYLSITLLTETEKINLPVHFLEDIIYDSIQDIIFSQFFPRPFIASAERTGAAIFRKELNFARNRLLEEISKNSNFNPRELLFNVSQDYALPVKKNVDFTRQIETIVKKNSFIAENHPSILEDFADIIGGQYMITSNDELYYIPKGKKLRLSMDESSSAVRSLLDIGFYLRHEARIGDLLIVDEPELNLHPENQRRIAKLFARLINIGIKVFITTHSDYIIKEINTLIMLNHDKPHLKQIAAEEGYRQEELLSANQVKVYIAEKALKMLKGQKRKTKFHTLNPAKIDHEMGIEARSFDTTIENMNRIQTAIIWGEE</sequence>
<dbReference type="Pfam" id="PF13175">
    <property type="entry name" value="AAA_15"/>
    <property type="match status" value="1"/>
</dbReference>
<dbReference type="Proteomes" id="UP000068167">
    <property type="component" value="Chromosome"/>
</dbReference>
<name>A0A0K1S248_9CHRO</name>
<dbReference type="PATRIC" id="fig|1638788.3.peg.3117"/>
<dbReference type="AlphaFoldDB" id="A0A0K1S248"/>
<keyword evidence="3" id="KW-1185">Reference proteome</keyword>
<dbReference type="InterPro" id="IPR051396">
    <property type="entry name" value="Bact_Antivir_Def_Nuclease"/>
</dbReference>
<evidence type="ECO:0000313" key="3">
    <source>
        <dbReference type="Proteomes" id="UP000068167"/>
    </source>
</evidence>
<dbReference type="InterPro" id="IPR041685">
    <property type="entry name" value="AAA_GajA/Old/RecF-like"/>
</dbReference>
<gene>
    <name evidence="2" type="ORF">VL20_3094</name>
</gene>
<dbReference type="EMBL" id="CP011339">
    <property type="protein sequence ID" value="AKV68115.1"/>
    <property type="molecule type" value="Genomic_DNA"/>
</dbReference>
<dbReference type="SUPFAM" id="SSF52540">
    <property type="entry name" value="P-loop containing nucleoside triphosphate hydrolases"/>
    <property type="match status" value="1"/>
</dbReference>
<evidence type="ECO:0000313" key="2">
    <source>
        <dbReference type="EMBL" id="AKV68115.1"/>
    </source>
</evidence>